<evidence type="ECO:0000313" key="3">
    <source>
        <dbReference type="EMBL" id="EJK46240.1"/>
    </source>
</evidence>
<dbReference type="SUPFAM" id="SSF46689">
    <property type="entry name" value="Homeodomain-like"/>
    <property type="match status" value="1"/>
</dbReference>
<evidence type="ECO:0000256" key="1">
    <source>
        <dbReference type="SAM" id="MobiDB-lite"/>
    </source>
</evidence>
<accession>K0R2E9</accession>
<dbReference type="EMBL" id="AGNL01047880">
    <property type="protein sequence ID" value="EJK46240.1"/>
    <property type="molecule type" value="Genomic_DNA"/>
</dbReference>
<feature type="domain" description="Myb-like" evidence="2">
    <location>
        <begin position="266"/>
        <end position="309"/>
    </location>
</feature>
<dbReference type="PROSITE" id="PS50090">
    <property type="entry name" value="MYB_LIKE"/>
    <property type="match status" value="1"/>
</dbReference>
<dbReference type="InterPro" id="IPR009057">
    <property type="entry name" value="Homeodomain-like_sf"/>
</dbReference>
<dbReference type="Pfam" id="PF13921">
    <property type="entry name" value="Myb_DNA-bind_6"/>
    <property type="match status" value="1"/>
</dbReference>
<dbReference type="Proteomes" id="UP000266841">
    <property type="component" value="Unassembled WGS sequence"/>
</dbReference>
<proteinExistence type="predicted"/>
<reference evidence="3 4" key="1">
    <citation type="journal article" date="2012" name="Genome Biol.">
        <title>Genome and low-iron response of an oceanic diatom adapted to chronic iron limitation.</title>
        <authorList>
            <person name="Lommer M."/>
            <person name="Specht M."/>
            <person name="Roy A.S."/>
            <person name="Kraemer L."/>
            <person name="Andreson R."/>
            <person name="Gutowska M.A."/>
            <person name="Wolf J."/>
            <person name="Bergner S.V."/>
            <person name="Schilhabel M.B."/>
            <person name="Klostermeier U.C."/>
            <person name="Beiko R.G."/>
            <person name="Rosenstiel P."/>
            <person name="Hippler M."/>
            <person name="Laroche J."/>
        </authorList>
    </citation>
    <scope>NUCLEOTIDE SEQUENCE [LARGE SCALE GENOMIC DNA]</scope>
    <source>
        <strain evidence="3 4">CCMP1005</strain>
    </source>
</reference>
<dbReference type="OrthoDB" id="2143914at2759"/>
<feature type="region of interest" description="Disordered" evidence="1">
    <location>
        <begin position="1"/>
        <end position="39"/>
    </location>
</feature>
<evidence type="ECO:0000259" key="2">
    <source>
        <dbReference type="PROSITE" id="PS50090"/>
    </source>
</evidence>
<evidence type="ECO:0000313" key="4">
    <source>
        <dbReference type="Proteomes" id="UP000266841"/>
    </source>
</evidence>
<gene>
    <name evidence="3" type="ORF">THAOC_35107</name>
</gene>
<name>K0R2E9_THAOC</name>
<protein>
    <recommendedName>
        <fullName evidence="2">Myb-like domain-containing protein</fullName>
    </recommendedName>
</protein>
<comment type="caution">
    <text evidence="3">The sequence shown here is derived from an EMBL/GenBank/DDBJ whole genome shotgun (WGS) entry which is preliminary data.</text>
</comment>
<dbReference type="Gene3D" id="1.10.10.60">
    <property type="entry name" value="Homeodomain-like"/>
    <property type="match status" value="1"/>
</dbReference>
<dbReference type="CDD" id="cd00167">
    <property type="entry name" value="SANT"/>
    <property type="match status" value="1"/>
</dbReference>
<dbReference type="InterPro" id="IPR001005">
    <property type="entry name" value="SANT/Myb"/>
</dbReference>
<organism evidence="3 4">
    <name type="scientific">Thalassiosira oceanica</name>
    <name type="common">Marine diatom</name>
    <dbReference type="NCBI Taxonomy" id="159749"/>
    <lineage>
        <taxon>Eukaryota</taxon>
        <taxon>Sar</taxon>
        <taxon>Stramenopiles</taxon>
        <taxon>Ochrophyta</taxon>
        <taxon>Bacillariophyta</taxon>
        <taxon>Coscinodiscophyceae</taxon>
        <taxon>Thalassiosirophycidae</taxon>
        <taxon>Thalassiosirales</taxon>
        <taxon>Thalassiosiraceae</taxon>
        <taxon>Thalassiosira</taxon>
    </lineage>
</organism>
<keyword evidence="4" id="KW-1185">Reference proteome</keyword>
<sequence>MSADNFNSDWEHRPGAEPPGLKDWNPGGKAPPRGWRTDNYHPISKEIQERNERMRARLEEAGISSYVNGEKIEFTFISPNWRLRHDYDGRLGVALFHYQSLEEARGMEPEGRHSWRSRFTERNSVTPNELISQTPRLVERGGVGWNQKVERNKREWTLFRRALSGNPDFPECTVLNNMLEDENTEEYKALQEMYRESCSHGGKNCAVEYARLRDNENRSEADEAKWTRMFWVIRYVELCWNGGRVRGGEDGGEMLRGIKKNVGVTWSSKEDELLKALIRDSQSDSWVNLAKRFPGKNAAHLQTRWNAIRPGRSLSAWTDDEDARLLAYASEARGNTIHGTNFLPSPQKVIRKVLE</sequence>
<dbReference type="AlphaFoldDB" id="K0R2E9"/>